<keyword evidence="2" id="KW-1185">Reference proteome</keyword>
<dbReference type="GeneID" id="54556209"/>
<sequence length="108" mass="11821">MEGATFRVKGAKTYAPCLLRHRTNKHVHLLGGPAALLLLSPLEAILRSAQDQSEANAWPGVAIVLFLKRFEPPCGYRLRAIEGVDLEDMTTASKHQGLGYQAAIRNLV</sequence>
<protein>
    <submittedName>
        <fullName evidence="1">Uncharacterized protein</fullName>
    </submittedName>
</protein>
<dbReference type="Proteomes" id="UP000800097">
    <property type="component" value="Unassembled WGS sequence"/>
</dbReference>
<accession>A0A6A6JI61</accession>
<dbReference type="EMBL" id="ML986497">
    <property type="protein sequence ID" value="KAF2275326.1"/>
    <property type="molecule type" value="Genomic_DNA"/>
</dbReference>
<dbReference type="RefSeq" id="XP_033652865.1">
    <property type="nucleotide sequence ID" value="XM_033803034.1"/>
</dbReference>
<reference evidence="1" key="1">
    <citation type="journal article" date="2020" name="Stud. Mycol.">
        <title>101 Dothideomycetes genomes: a test case for predicting lifestyles and emergence of pathogens.</title>
        <authorList>
            <person name="Haridas S."/>
            <person name="Albert R."/>
            <person name="Binder M."/>
            <person name="Bloem J."/>
            <person name="Labutti K."/>
            <person name="Salamov A."/>
            <person name="Andreopoulos B."/>
            <person name="Baker S."/>
            <person name="Barry K."/>
            <person name="Bills G."/>
            <person name="Bluhm B."/>
            <person name="Cannon C."/>
            <person name="Castanera R."/>
            <person name="Culley D."/>
            <person name="Daum C."/>
            <person name="Ezra D."/>
            <person name="Gonzalez J."/>
            <person name="Henrissat B."/>
            <person name="Kuo A."/>
            <person name="Liang C."/>
            <person name="Lipzen A."/>
            <person name="Lutzoni F."/>
            <person name="Magnuson J."/>
            <person name="Mondo S."/>
            <person name="Nolan M."/>
            <person name="Ohm R."/>
            <person name="Pangilinan J."/>
            <person name="Park H.-J."/>
            <person name="Ramirez L."/>
            <person name="Alfaro M."/>
            <person name="Sun H."/>
            <person name="Tritt A."/>
            <person name="Yoshinaga Y."/>
            <person name="Zwiers L.-H."/>
            <person name="Turgeon B."/>
            <person name="Goodwin S."/>
            <person name="Spatafora J."/>
            <person name="Crous P."/>
            <person name="Grigoriev I."/>
        </authorList>
    </citation>
    <scope>NUCLEOTIDE SEQUENCE</scope>
    <source>
        <strain evidence="1">CBS 379.55</strain>
    </source>
</reference>
<proteinExistence type="predicted"/>
<organism evidence="1 2">
    <name type="scientific">Westerdykella ornata</name>
    <dbReference type="NCBI Taxonomy" id="318751"/>
    <lineage>
        <taxon>Eukaryota</taxon>
        <taxon>Fungi</taxon>
        <taxon>Dikarya</taxon>
        <taxon>Ascomycota</taxon>
        <taxon>Pezizomycotina</taxon>
        <taxon>Dothideomycetes</taxon>
        <taxon>Pleosporomycetidae</taxon>
        <taxon>Pleosporales</taxon>
        <taxon>Sporormiaceae</taxon>
        <taxon>Westerdykella</taxon>
    </lineage>
</organism>
<dbReference type="AlphaFoldDB" id="A0A6A6JI61"/>
<evidence type="ECO:0000313" key="2">
    <source>
        <dbReference type="Proteomes" id="UP000800097"/>
    </source>
</evidence>
<gene>
    <name evidence="1" type="ORF">EI97DRAFT_72204</name>
</gene>
<evidence type="ECO:0000313" key="1">
    <source>
        <dbReference type="EMBL" id="KAF2275326.1"/>
    </source>
</evidence>
<name>A0A6A6JI61_WESOR</name>